<dbReference type="SMART" id="SM00825">
    <property type="entry name" value="PKS_KS"/>
    <property type="match status" value="2"/>
</dbReference>
<dbReference type="SMART" id="SM00827">
    <property type="entry name" value="PKS_AT"/>
    <property type="match status" value="1"/>
</dbReference>
<dbReference type="InterPro" id="IPR018201">
    <property type="entry name" value="Ketoacyl_synth_AS"/>
</dbReference>
<accession>A0A2A5IZQ6</accession>
<dbReference type="PANTHER" id="PTHR43775:SF51">
    <property type="entry name" value="INACTIVE PHENOLPHTHIOCEROL SYNTHESIS POLYKETIDE SYNTHASE TYPE I PKS1-RELATED"/>
    <property type="match status" value="1"/>
</dbReference>
<evidence type="ECO:0000259" key="8">
    <source>
        <dbReference type="PROSITE" id="PS50075"/>
    </source>
</evidence>
<keyword evidence="5" id="KW-0443">Lipid metabolism</keyword>
<evidence type="ECO:0000259" key="9">
    <source>
        <dbReference type="PROSITE" id="PS52004"/>
    </source>
</evidence>
<dbReference type="InterPro" id="IPR006162">
    <property type="entry name" value="Ppantetheine_attach_site"/>
</dbReference>
<dbReference type="PROSITE" id="PS52004">
    <property type="entry name" value="KS3_2"/>
    <property type="match status" value="2"/>
</dbReference>
<reference evidence="10 11" key="1">
    <citation type="submission" date="2017-06" db="EMBL/GenBank/DDBJ databases">
        <title>Draft Genome Sequence of Bacillus sp Strain 36R Isolated from saline sediment at Atanasia, Sonora, Mexico.</title>
        <authorList>
            <person name="Sanchez Diaz R."/>
            <person name="Quiroz Macias M.E."/>
            <person name="Ibarra Gamez J.C."/>
            <person name="Enciso Ibarra J."/>
            <person name="Gomez Gil B."/>
            <person name="Galaviz Silva L."/>
        </authorList>
    </citation>
    <scope>NUCLEOTIDE SEQUENCE [LARGE SCALE GENOMIC DNA]</scope>
    <source>
        <strain evidence="10 11">36R_ATNSAL</strain>
    </source>
</reference>
<dbReference type="Pfam" id="PF00550">
    <property type="entry name" value="PP-binding"/>
    <property type="match status" value="2"/>
</dbReference>
<evidence type="ECO:0000256" key="6">
    <source>
        <dbReference type="ARBA" id="ARBA00023268"/>
    </source>
</evidence>
<dbReference type="Pfam" id="PF00109">
    <property type="entry name" value="ketoacyl-synt"/>
    <property type="match status" value="2"/>
</dbReference>
<evidence type="ECO:0000256" key="3">
    <source>
        <dbReference type="ARBA" id="ARBA00022679"/>
    </source>
</evidence>
<dbReference type="InterPro" id="IPR013968">
    <property type="entry name" value="PKS_KR"/>
</dbReference>
<dbReference type="InterPro" id="IPR036291">
    <property type="entry name" value="NAD(P)-bd_dom_sf"/>
</dbReference>
<dbReference type="GO" id="GO:0006633">
    <property type="term" value="P:fatty acid biosynthetic process"/>
    <property type="evidence" value="ECO:0007669"/>
    <property type="project" value="InterPro"/>
</dbReference>
<keyword evidence="1" id="KW-0596">Phosphopantetheine</keyword>
<dbReference type="SMART" id="SM00823">
    <property type="entry name" value="PKS_PP"/>
    <property type="match status" value="2"/>
</dbReference>
<evidence type="ECO:0000313" key="10">
    <source>
        <dbReference type="EMBL" id="PCK22815.1"/>
    </source>
</evidence>
<dbReference type="InterPro" id="IPR014030">
    <property type="entry name" value="Ketoacyl_synth_N"/>
</dbReference>
<dbReference type="Pfam" id="PF02801">
    <property type="entry name" value="Ketoacyl-synt_C"/>
    <property type="match status" value="2"/>
</dbReference>
<dbReference type="OrthoDB" id="2897140at2"/>
<evidence type="ECO:0000256" key="1">
    <source>
        <dbReference type="ARBA" id="ARBA00022450"/>
    </source>
</evidence>
<proteinExistence type="predicted"/>
<dbReference type="Gene3D" id="1.10.1200.10">
    <property type="entry name" value="ACP-like"/>
    <property type="match status" value="2"/>
</dbReference>
<dbReference type="InterPro" id="IPR009081">
    <property type="entry name" value="PP-bd_ACP"/>
</dbReference>
<dbReference type="InterPro" id="IPR016035">
    <property type="entry name" value="Acyl_Trfase/lysoPLipase"/>
</dbReference>
<sequence>MSDQEQWTESGLEIAVVGLAGTFPGAPDVQTFWENVSQGKESVTFFTDEELKAAGVDETLLKRPDYVKAKPYLQDAASFDADFFGYSPREASIMDPQIRLMHECTWHALEDAGYEPERYDGLIGLYAGASSNLSWMGQHMSSLGKNEDVFQIMHLNDPSFASRVAYKLNLKGPSVSVQTACSTSLVAIHMACQGLIGGECDLALAGGVTLHQPQITGYQYQEGMIYSPDGHCRPFDEKAKGTIFGEGAGVVALKRLKDAIEDGDFIYAVVKGSATNNDGSNKVGYTAPSVSGQASVIESALEMAETEPETISYIEAHGTGTPVGDPIEIEALTRAFQTDQQGFCRIGSVKANIGHLDAASGVAGFIKTVMMLHHRQFAPMPHFDKPNHRISFNQTPFYVGTDKEEWKASHLPRRAGVSAFGIGGANAHVVLEEAKPRKAHSPAPSKELIVLSARSKHDLKNMIKNLKEYVSSHHELSIGQAAYTLQSGRRAFQYRKTFACSTRDELLEQLHDLNEETLGRERVLFKRVRMRLSGYDEAGLQEYIKLYKKDSSFKKEVDRSIRLIQSVLPMAKDQLFQTKQHISEGQAEVAMLIMTSAFSNQLRTLGIEPDVWSGEGSGVWTALCVAGGLELTEAASILYHLNETQTMDKWLATLPQKTLHQPVYIQQTGEELTTFHPASAKRFLDMDNTVNPSAIDQESAALIIDLSMKQGIKVKKGADKTTETLDGDILQIAGVLWEMGIDLSFPLTEEKNRQRIPLPGYPFHKKDFSAQTKPIASTEPQKPEEKRVFSSLASLQKDLHDIVQTHFGFDEMDDESPFFEFGATSLDISQLAVKISERINQQIDTVQLYRFATVASLSEYLFEEQTEREETPASLPAKITSQEYADIAIVGMAGRFPGASSLEDFWQRLVNGDEMIHFFTEEELKKAGLDAAVYQHPNFIGAKGRLQDIEGFDADFFNYSAREAELMDPQFRLLHECAWEALEDAGCDPDRMAGKIGVYTGTSPNHEWLTRFAHQMDATEQFSAMLLNDREFFSTQLSYKLNLHGPSVTMQTACSTSLVNIGVACQALLNQECDAALAGGVTVSSPENIGYIYQDGMIQSKDGHCRPFDQGASGTIFGDGAGIVLLKRYEDAVRDGSPIHAVIKGVGMNNDGNRKAGFTAPSVEGQAEVLKETYEKSGIDPASIGYLEAHGTGTKMGDPIEVSALSQVFKGTEPLTIPIGSVKSNVGHLNSAAGIAGLFKAILSMQHKTIPPTIHYESPNEDIPFKDTPFYVNQKALYWKETDGPRRAGISSFGIGGTNAHMIIEEGIKAKKSPASKQKQLLVLSAKTDTALAAMTDQLKQYVLEHPQVPLEDIAYTLRYGRKQFSYRKAIVLSSADDWRQQKQIETSVFRSKKWRKATFMFSGQGAQYAGMMRGLYEAEPVFKWEVDRCFKYVLETEQVDLKAVVFSEDHETNQDITKTSNAQPLLFIFEYALAKMLQHSGVEPESMIGHSIGEYVAACLSGVFSLESALTLVMARGRLMQGMEKGAMLSVQLSETELTLMMDESLSIAAVNAKDLCVVSGKEEHVAAFEKKLQDKGIVTRKLHTSHAFHSYMMEPMLEEFHQLVEQVELHEPAIPFISNVTGTWAKSEEVTTASYWTNHLRGTVRFHDGLSQLFTDEVLALIEVGPGNSLTALAKRHENKEHHHDVLNMVRHAREQADDHAYFLKRIGELWAGGYEVKAQQNPTQEERQFVSLPTYPFERKRYWIDAGKPASPQLSAPKETKKKEMGEWFYLPSWEQQPLEPVFEQEAEDQTWLIFREQDAFHELFTQSFIQHGIKVISVTKGEVYQDKGQSFTINPAEGQHYRNMLDSLSNSGVNIARILHLWEAAKEDTTASRQTAFQTHIEKGYYSLIFLSQAIAAQKNIRECRLFTVTSGIQPVTGHEMIYAEKSAMLGPCKVISQEYHHIKCWNIDVEDVPEVMSWKEQALVDLIVQEIMQPGKDQLVAYRNRQRWVQSYKRLPLQKEDGLPNMIRPNGVYLITGGLGGIGFVLSKMLAKEGNVHLYLTGRTALPPRDEWASYTHQENADEGMRTRIEKVLELERLGATVEAMQANAGDLDQMKHVFSAIRKKHGGVHGVFHAAGLPGSTSFLAIKDIPSTLAQGEDQFQSKVRGLDVLEQLLDQEQADFCLLFSSISALLGGLGFSAYSAANLYMDAFAARLNQNSQTPWMCVNWDAWNFWGELESTIGESINELAILPEEGAELFQYVLSNRQNRQNRHILVSTGILNERIEQWLSLESKAAESEDSYEVSKHERPELSNPYVAPRNETEKAICQVWQDFMGMEQVGIHDNFFDLGASSLDIVQVTNRLNQALQTNEAVVTLFTYPSVAELAKYIQPSDESKEESMEEELAVVTSGDRRARFKQQRNKRLRGGIENE</sequence>
<dbReference type="PANTHER" id="PTHR43775">
    <property type="entry name" value="FATTY ACID SYNTHASE"/>
    <property type="match status" value="1"/>
</dbReference>
<dbReference type="Gene3D" id="3.40.50.720">
    <property type="entry name" value="NAD(P)-binding Rossmann-like Domain"/>
    <property type="match status" value="1"/>
</dbReference>
<evidence type="ECO:0000313" key="11">
    <source>
        <dbReference type="Proteomes" id="UP000228754"/>
    </source>
</evidence>
<dbReference type="InterPro" id="IPR057326">
    <property type="entry name" value="KR_dom"/>
</dbReference>
<feature type="domain" description="Carrier" evidence="8">
    <location>
        <begin position="790"/>
        <end position="865"/>
    </location>
</feature>
<organism evidence="10 11">
    <name type="scientific">Bacillus pumilus</name>
    <name type="common">Bacillus mesentericus</name>
    <dbReference type="NCBI Taxonomy" id="1408"/>
    <lineage>
        <taxon>Bacteria</taxon>
        <taxon>Bacillati</taxon>
        <taxon>Bacillota</taxon>
        <taxon>Bacilli</taxon>
        <taxon>Bacillales</taxon>
        <taxon>Bacillaceae</taxon>
        <taxon>Bacillus</taxon>
    </lineage>
</organism>
<evidence type="ECO:0000256" key="2">
    <source>
        <dbReference type="ARBA" id="ARBA00022553"/>
    </source>
</evidence>
<keyword evidence="3" id="KW-0808">Transferase</keyword>
<dbReference type="SUPFAM" id="SSF55048">
    <property type="entry name" value="Probable ACP-binding domain of malonyl-CoA ACP transacylase"/>
    <property type="match status" value="1"/>
</dbReference>
<keyword evidence="4" id="KW-0276">Fatty acid metabolism</keyword>
<dbReference type="InterPro" id="IPR020806">
    <property type="entry name" value="PKS_PP-bd"/>
</dbReference>
<evidence type="ECO:0000256" key="5">
    <source>
        <dbReference type="ARBA" id="ARBA00023098"/>
    </source>
</evidence>
<protein>
    <submittedName>
        <fullName evidence="10">Polyketide synthase</fullName>
    </submittedName>
</protein>
<dbReference type="GO" id="GO:0004312">
    <property type="term" value="F:fatty acid synthase activity"/>
    <property type="evidence" value="ECO:0007669"/>
    <property type="project" value="TreeGrafter"/>
</dbReference>
<dbReference type="SUPFAM" id="SSF47336">
    <property type="entry name" value="ACP-like"/>
    <property type="match status" value="2"/>
</dbReference>
<dbReference type="FunFam" id="3.40.47.10:FF:000042">
    <property type="entry name" value="Polyketide synthase Pks13"/>
    <property type="match status" value="2"/>
</dbReference>
<gene>
    <name evidence="10" type="ORF">CEY02_03170</name>
</gene>
<dbReference type="SUPFAM" id="SSF52151">
    <property type="entry name" value="FabD/lysophospholipase-like"/>
    <property type="match status" value="2"/>
</dbReference>
<dbReference type="InterPro" id="IPR049490">
    <property type="entry name" value="C883_1060-like_KR_N"/>
</dbReference>
<dbReference type="Gene3D" id="3.40.47.10">
    <property type="match status" value="2"/>
</dbReference>
<dbReference type="InterPro" id="IPR014031">
    <property type="entry name" value="Ketoacyl_synth_C"/>
</dbReference>
<dbReference type="Gene3D" id="3.30.70.3290">
    <property type="match status" value="1"/>
</dbReference>
<dbReference type="SMART" id="SM00822">
    <property type="entry name" value="PKS_KR"/>
    <property type="match status" value="1"/>
</dbReference>
<name>A0A2A5IZQ6_BACPU</name>
<dbReference type="Pfam" id="PF22621">
    <property type="entry name" value="CurL-like_PKS_C"/>
    <property type="match status" value="2"/>
</dbReference>
<dbReference type="GO" id="GO:0004315">
    <property type="term" value="F:3-oxoacyl-[acyl-carrier-protein] synthase activity"/>
    <property type="evidence" value="ECO:0007669"/>
    <property type="project" value="InterPro"/>
</dbReference>
<feature type="region of interest" description="Disordered" evidence="7">
    <location>
        <begin position="2376"/>
        <end position="2396"/>
    </location>
</feature>
<dbReference type="PROSITE" id="PS00012">
    <property type="entry name" value="PHOSPHOPANTETHEINE"/>
    <property type="match status" value="1"/>
</dbReference>
<dbReference type="Pfam" id="PF08659">
    <property type="entry name" value="KR"/>
    <property type="match status" value="1"/>
</dbReference>
<dbReference type="InterPro" id="IPR036736">
    <property type="entry name" value="ACP-like_sf"/>
</dbReference>
<dbReference type="GO" id="GO:0031177">
    <property type="term" value="F:phosphopantetheine binding"/>
    <property type="evidence" value="ECO:0007669"/>
    <property type="project" value="InterPro"/>
</dbReference>
<dbReference type="Proteomes" id="UP000228754">
    <property type="component" value="Unassembled WGS sequence"/>
</dbReference>
<keyword evidence="2" id="KW-0597">Phosphoprotein</keyword>
<dbReference type="Gene3D" id="1.10.1240.100">
    <property type="match status" value="1"/>
</dbReference>
<feature type="domain" description="Carrier" evidence="8">
    <location>
        <begin position="2303"/>
        <end position="2378"/>
    </location>
</feature>
<dbReference type="InterPro" id="IPR014043">
    <property type="entry name" value="Acyl_transferase_dom"/>
</dbReference>
<dbReference type="InterPro" id="IPR001227">
    <property type="entry name" value="Ac_transferase_dom_sf"/>
</dbReference>
<dbReference type="Gene3D" id="3.40.366.10">
    <property type="entry name" value="Malonyl-Coenzyme A Acyl Carrier Protein, domain 2"/>
    <property type="match status" value="1"/>
</dbReference>
<comment type="caution">
    <text evidence="10">The sequence shown here is derived from an EMBL/GenBank/DDBJ whole genome shotgun (WGS) entry which is preliminary data.</text>
</comment>
<dbReference type="PROSITE" id="PS00606">
    <property type="entry name" value="KS3_1"/>
    <property type="match status" value="2"/>
</dbReference>
<evidence type="ECO:0000256" key="4">
    <source>
        <dbReference type="ARBA" id="ARBA00022832"/>
    </source>
</evidence>
<evidence type="ECO:0000256" key="7">
    <source>
        <dbReference type="SAM" id="MobiDB-lite"/>
    </source>
</evidence>
<keyword evidence="6" id="KW-0511">Multifunctional enzyme</keyword>
<dbReference type="PROSITE" id="PS50075">
    <property type="entry name" value="CARRIER"/>
    <property type="match status" value="2"/>
</dbReference>
<dbReference type="SUPFAM" id="SSF51735">
    <property type="entry name" value="NAD(P)-binding Rossmann-fold domains"/>
    <property type="match status" value="2"/>
</dbReference>
<feature type="domain" description="Ketosynthase family 3 (KS3)" evidence="9">
    <location>
        <begin position="884"/>
        <end position="1306"/>
    </location>
</feature>
<dbReference type="SUPFAM" id="SSF53901">
    <property type="entry name" value="Thiolase-like"/>
    <property type="match status" value="2"/>
</dbReference>
<dbReference type="InterPro" id="IPR020841">
    <property type="entry name" value="PKS_Beta-ketoAc_synthase_dom"/>
</dbReference>
<dbReference type="InterPro" id="IPR016036">
    <property type="entry name" value="Malonyl_transacylase_ACP-bd"/>
</dbReference>
<dbReference type="Pfam" id="PF21394">
    <property type="entry name" value="Beta-ketacyl_N"/>
    <property type="match status" value="1"/>
</dbReference>
<feature type="domain" description="Ketosynthase family 3 (KS3)" evidence="9">
    <location>
        <begin position="11"/>
        <end position="433"/>
    </location>
</feature>
<dbReference type="EMBL" id="NKHG01000017">
    <property type="protein sequence ID" value="PCK22815.1"/>
    <property type="molecule type" value="Genomic_DNA"/>
</dbReference>
<dbReference type="Pfam" id="PF00698">
    <property type="entry name" value="Acyl_transf_1"/>
    <property type="match status" value="1"/>
</dbReference>
<dbReference type="InterPro" id="IPR050091">
    <property type="entry name" value="PKS_NRPS_Biosynth_Enz"/>
</dbReference>
<dbReference type="InterPro" id="IPR016039">
    <property type="entry name" value="Thiolase-like"/>
</dbReference>
<dbReference type="CDD" id="cd00833">
    <property type="entry name" value="PKS"/>
    <property type="match status" value="2"/>
</dbReference>
<dbReference type="CDD" id="cd08953">
    <property type="entry name" value="KR_2_SDR_x"/>
    <property type="match status" value="1"/>
</dbReference>